<dbReference type="InterPro" id="IPR036397">
    <property type="entry name" value="RNaseH_sf"/>
</dbReference>
<accession>A0A5J4U3D0</accession>
<dbReference type="OrthoDB" id="616263at2759"/>
<dbReference type="GO" id="GO:0003676">
    <property type="term" value="F:nucleic acid binding"/>
    <property type="evidence" value="ECO:0007669"/>
    <property type="project" value="InterPro"/>
</dbReference>
<dbReference type="AlphaFoldDB" id="A0A5J4U3D0"/>
<proteinExistence type="predicted"/>
<name>A0A5J4U3D0_9EUKA</name>
<protein>
    <submittedName>
        <fullName evidence="1">Uncharacterized protein</fullName>
    </submittedName>
</protein>
<dbReference type="Gene3D" id="3.30.420.10">
    <property type="entry name" value="Ribonuclease H-like superfamily/Ribonuclease H"/>
    <property type="match status" value="1"/>
</dbReference>
<comment type="caution">
    <text evidence="1">The sequence shown here is derived from an EMBL/GenBank/DDBJ whole genome shotgun (WGS) entry which is preliminary data.</text>
</comment>
<sequence>MCREQIAVHGLFDLKSNLIRFSYRHCPQIIQNKSLEKQTEEEEEMKWRMRGHVFETQQHLADFCTEFAERQSEDKLKSIFNNWQQRCLKVIDNGGEYLF</sequence>
<evidence type="ECO:0000313" key="2">
    <source>
        <dbReference type="Proteomes" id="UP000324800"/>
    </source>
</evidence>
<reference evidence="1 2" key="1">
    <citation type="submission" date="2019-03" db="EMBL/GenBank/DDBJ databases">
        <title>Single cell metagenomics reveals metabolic interactions within the superorganism composed of flagellate Streblomastix strix and complex community of Bacteroidetes bacteria on its surface.</title>
        <authorList>
            <person name="Treitli S.C."/>
            <person name="Kolisko M."/>
            <person name="Husnik F."/>
            <person name="Keeling P."/>
            <person name="Hampl V."/>
        </authorList>
    </citation>
    <scope>NUCLEOTIDE SEQUENCE [LARGE SCALE GENOMIC DNA]</scope>
    <source>
        <strain evidence="1">ST1C</strain>
    </source>
</reference>
<dbReference type="Proteomes" id="UP000324800">
    <property type="component" value="Unassembled WGS sequence"/>
</dbReference>
<evidence type="ECO:0000313" key="1">
    <source>
        <dbReference type="EMBL" id="KAA6364452.1"/>
    </source>
</evidence>
<organism evidence="1 2">
    <name type="scientific">Streblomastix strix</name>
    <dbReference type="NCBI Taxonomy" id="222440"/>
    <lineage>
        <taxon>Eukaryota</taxon>
        <taxon>Metamonada</taxon>
        <taxon>Preaxostyla</taxon>
        <taxon>Oxymonadida</taxon>
        <taxon>Streblomastigidae</taxon>
        <taxon>Streblomastix</taxon>
    </lineage>
</organism>
<gene>
    <name evidence="1" type="ORF">EZS28_040022</name>
</gene>
<dbReference type="EMBL" id="SNRW01021646">
    <property type="protein sequence ID" value="KAA6364452.1"/>
    <property type="molecule type" value="Genomic_DNA"/>
</dbReference>